<evidence type="ECO:0000313" key="2">
    <source>
        <dbReference type="EMBL" id="PSN06567.1"/>
    </source>
</evidence>
<feature type="region of interest" description="Disordered" evidence="1">
    <location>
        <begin position="494"/>
        <end position="516"/>
    </location>
</feature>
<evidence type="ECO:0000313" key="3">
    <source>
        <dbReference type="Proteomes" id="UP000240212"/>
    </source>
</evidence>
<keyword evidence="3" id="KW-1185">Reference proteome</keyword>
<dbReference type="Pfam" id="PF06097">
    <property type="entry name" value="DUF945"/>
    <property type="match status" value="1"/>
</dbReference>
<proteinExistence type="predicted"/>
<dbReference type="Proteomes" id="UP000240212">
    <property type="component" value="Unassembled WGS sequence"/>
</dbReference>
<dbReference type="OrthoDB" id="5444681at2"/>
<name>A0A2P8VG94_9ENTR</name>
<comment type="caution">
    <text evidence="2">The sequence shown here is derived from an EMBL/GenBank/DDBJ whole genome shotgun (WGS) entry which is preliminary data.</text>
</comment>
<evidence type="ECO:0000256" key="1">
    <source>
        <dbReference type="SAM" id="MobiDB-lite"/>
    </source>
</evidence>
<reference evidence="2 3" key="1">
    <citation type="submission" date="2018-03" db="EMBL/GenBank/DDBJ databases">
        <title>Draft genome sequence of the first documented clinical Siccibacter turicensis isolate in Austria.</title>
        <authorList>
            <person name="Lepuschitz S."/>
            <person name="Pekard-Amenitsch S."/>
            <person name="Haunold R."/>
            <person name="Schill S."/>
            <person name="Mach R."/>
            <person name="Allerberger F."/>
            <person name="Ruppitsch W."/>
            <person name="Forsythe S.J."/>
        </authorList>
    </citation>
    <scope>NUCLEOTIDE SEQUENCE [LARGE SCALE GENOMIC DNA]</scope>
    <source>
        <strain evidence="2 3">6100069499-17</strain>
    </source>
</reference>
<dbReference type="AlphaFoldDB" id="A0A2P8VG94"/>
<gene>
    <name evidence="2" type="ORF">C7G83_16265</name>
</gene>
<protein>
    <recommendedName>
        <fullName evidence="4">DUF945 domain-containing protein</fullName>
    </recommendedName>
</protein>
<evidence type="ECO:0008006" key="4">
    <source>
        <dbReference type="Google" id="ProtNLM"/>
    </source>
</evidence>
<accession>A0A2P8VG94</accession>
<feature type="compositionally biased region" description="Low complexity" evidence="1">
    <location>
        <begin position="494"/>
        <end position="504"/>
    </location>
</feature>
<dbReference type="STRING" id="1388748.GCA_000463155_01026"/>
<dbReference type="InterPro" id="IPR010352">
    <property type="entry name" value="DUF945"/>
</dbReference>
<dbReference type="RefSeq" id="WP_106877975.1">
    <property type="nucleotide sequence ID" value="NZ_PYEP01000007.1"/>
</dbReference>
<sequence length="516" mass="56001">MKKTLVAAGVIVALGVVWTGAAWFTGKQFESRLAEMVAKSNADLKRTSPESGLELAYQNYHRGVFSSQLELVVKPIQGAQSSWLKPGQTVVLNEDVDHGPFPFAQLKKFNLIPSLASVNSTLANNETTKALFETTKGKSLFTADTRVGYSGATATDITLVPVNYQKETDKIAFSGGEFSIDVDGKGSDMSLTGQIDSALIDSVNEYGQRVQLTLNNLQTDGSSELTASGERIGQQKLSLDKLAMSVEGKEMAVFEGTQLTAKTEMAEDKKHLNSAVDYTLDSLKVQNQNMGSGKLSLKVGQIDGKAWRQFSQQYNAQANALLAQPEVMQNPQAYQENFRQILINNLPLLLDSGPVITLAPFSWKNAKGESSLNLSLFFKNKEELKQPVNSLGEELLRNVKSLDGKLSIPMDMATEFMTQVAQLEGYQKDQAEKLARKQVEGAAAAGQMFRVVTTKDNTISSSLQYANGQVNLNGDKMPVEELFGKFTLPGMGAEAPAPELEAPMAPAPRGPMLAPQ</sequence>
<dbReference type="EMBL" id="PYEP01000007">
    <property type="protein sequence ID" value="PSN06567.1"/>
    <property type="molecule type" value="Genomic_DNA"/>
</dbReference>
<organism evidence="2 3">
    <name type="scientific">Siccibacter turicensis</name>
    <dbReference type="NCBI Taxonomy" id="357233"/>
    <lineage>
        <taxon>Bacteria</taxon>
        <taxon>Pseudomonadati</taxon>
        <taxon>Pseudomonadota</taxon>
        <taxon>Gammaproteobacteria</taxon>
        <taxon>Enterobacterales</taxon>
        <taxon>Enterobacteriaceae</taxon>
        <taxon>Siccibacter</taxon>
    </lineage>
</organism>